<comment type="caution">
    <text evidence="2">The sequence shown here is derived from an EMBL/GenBank/DDBJ whole genome shotgun (WGS) entry which is preliminary data.</text>
</comment>
<evidence type="ECO:0000313" key="3">
    <source>
        <dbReference type="Proteomes" id="UP000287470"/>
    </source>
</evidence>
<evidence type="ECO:0000313" key="2">
    <source>
        <dbReference type="EMBL" id="RSX58396.1"/>
    </source>
</evidence>
<feature type="transmembrane region" description="Helical" evidence="1">
    <location>
        <begin position="219"/>
        <end position="242"/>
    </location>
</feature>
<accession>A0A430FW26</accession>
<feature type="transmembrane region" description="Helical" evidence="1">
    <location>
        <begin position="181"/>
        <end position="207"/>
    </location>
</feature>
<protein>
    <submittedName>
        <fullName evidence="2">Uncharacterized protein</fullName>
    </submittedName>
</protein>
<feature type="transmembrane region" description="Helical" evidence="1">
    <location>
        <begin position="152"/>
        <end position="175"/>
    </location>
</feature>
<gene>
    <name evidence="2" type="ORF">D2E24_0275</name>
</gene>
<dbReference type="OrthoDB" id="3238956at2"/>
<dbReference type="EMBL" id="QXGK01000002">
    <property type="protein sequence ID" value="RSX58396.1"/>
    <property type="molecule type" value="Genomic_DNA"/>
</dbReference>
<feature type="transmembrane region" description="Helical" evidence="1">
    <location>
        <begin position="50"/>
        <end position="68"/>
    </location>
</feature>
<dbReference type="AlphaFoldDB" id="A0A430FW26"/>
<keyword evidence="1" id="KW-0812">Transmembrane</keyword>
<organism evidence="2 3">
    <name type="scientific">Bifidobacterium samirii</name>
    <dbReference type="NCBI Taxonomy" id="2306974"/>
    <lineage>
        <taxon>Bacteria</taxon>
        <taxon>Bacillati</taxon>
        <taxon>Actinomycetota</taxon>
        <taxon>Actinomycetes</taxon>
        <taxon>Bifidobacteriales</taxon>
        <taxon>Bifidobacteriaceae</taxon>
        <taxon>Bifidobacterium</taxon>
    </lineage>
</organism>
<proteinExistence type="predicted"/>
<dbReference type="RefSeq" id="WP_125967554.1">
    <property type="nucleotide sequence ID" value="NZ_QXGK01000002.1"/>
</dbReference>
<name>A0A430FW26_9BIFI</name>
<reference evidence="2 3" key="1">
    <citation type="submission" date="2018-09" db="EMBL/GenBank/DDBJ databases">
        <title>Characterization of the phylogenetic diversity of five novel species belonging to the genus Bifidobacterium.</title>
        <authorList>
            <person name="Lugli G.A."/>
            <person name="Duranti S."/>
            <person name="Milani C."/>
        </authorList>
    </citation>
    <scope>NUCLEOTIDE SEQUENCE [LARGE SCALE GENOMIC DNA]</scope>
    <source>
        <strain evidence="2 3">2033B</strain>
    </source>
</reference>
<dbReference type="Proteomes" id="UP000287470">
    <property type="component" value="Unassembled WGS sequence"/>
</dbReference>
<keyword evidence="1" id="KW-1133">Transmembrane helix</keyword>
<keyword evidence="3" id="KW-1185">Reference proteome</keyword>
<feature type="transmembrane region" description="Helical" evidence="1">
    <location>
        <begin position="80"/>
        <end position="102"/>
    </location>
</feature>
<feature type="transmembrane region" description="Helical" evidence="1">
    <location>
        <begin position="114"/>
        <end position="132"/>
    </location>
</feature>
<keyword evidence="1" id="KW-0472">Membrane</keyword>
<sequence>MGDNRQDAAREAAAQEGATRGLLATGAAYAVLAVAGVALAALTGMSDTRMAWPMLVVAVALMGVLARCTPLRDGVPGRVVALACGVASAFACASPRLGWMLFGDGGDAALRDVEAWFAAVGGLLVVLVVVSFGRQMAREERSNLIRGLSHSVLDGIAMIAATGWWFLPGLLAAGFAGPMSAVWIVACVALVGVAVVFAVAGATWLTGMDAEEGALHPELGMGVLPVMLCGAAVPVAALIVAIV</sequence>
<feature type="transmembrane region" description="Helical" evidence="1">
    <location>
        <begin position="21"/>
        <end position="44"/>
    </location>
</feature>
<evidence type="ECO:0000256" key="1">
    <source>
        <dbReference type="SAM" id="Phobius"/>
    </source>
</evidence>